<accession>A0A218UIQ2</accession>
<reference evidence="1 2" key="1">
    <citation type="submission" date="2017-05" db="EMBL/GenBank/DDBJ databases">
        <title>Genome of assembly of the Bengalese finch, Lonchura striata domestica.</title>
        <authorList>
            <person name="Colquitt B.M."/>
            <person name="Brainard M.S."/>
        </authorList>
    </citation>
    <scope>NUCLEOTIDE SEQUENCE [LARGE SCALE GENOMIC DNA]</scope>
    <source>
        <strain evidence="1">White83orange57</strain>
    </source>
</reference>
<dbReference type="AlphaFoldDB" id="A0A218UIQ2"/>
<protein>
    <submittedName>
        <fullName evidence="1">Uncharacterized protein</fullName>
    </submittedName>
</protein>
<dbReference type="EMBL" id="MUZQ01000279">
    <property type="protein sequence ID" value="OWK53615.1"/>
    <property type="molecule type" value="Genomic_DNA"/>
</dbReference>
<comment type="caution">
    <text evidence="1">The sequence shown here is derived from an EMBL/GenBank/DDBJ whole genome shotgun (WGS) entry which is preliminary data.</text>
</comment>
<evidence type="ECO:0000313" key="2">
    <source>
        <dbReference type="Proteomes" id="UP000197619"/>
    </source>
</evidence>
<evidence type="ECO:0000313" key="1">
    <source>
        <dbReference type="EMBL" id="OWK53615.1"/>
    </source>
</evidence>
<organism evidence="1 2">
    <name type="scientific">Lonchura striata</name>
    <name type="common">white-rumped munia</name>
    <dbReference type="NCBI Taxonomy" id="40157"/>
    <lineage>
        <taxon>Eukaryota</taxon>
        <taxon>Metazoa</taxon>
        <taxon>Chordata</taxon>
        <taxon>Craniata</taxon>
        <taxon>Vertebrata</taxon>
        <taxon>Euteleostomi</taxon>
        <taxon>Archelosauria</taxon>
        <taxon>Archosauria</taxon>
        <taxon>Dinosauria</taxon>
        <taxon>Saurischia</taxon>
        <taxon>Theropoda</taxon>
        <taxon>Coelurosauria</taxon>
        <taxon>Aves</taxon>
        <taxon>Neognathae</taxon>
        <taxon>Neoaves</taxon>
        <taxon>Telluraves</taxon>
        <taxon>Australaves</taxon>
        <taxon>Passeriformes</taxon>
        <taxon>Passeroidea</taxon>
        <taxon>Estrildidae</taxon>
        <taxon>Estrildinae</taxon>
        <taxon>Lonchura</taxon>
    </lineage>
</organism>
<sequence length="47" mass="5300">MPADPLGETAQLTVALVRKLEEKHPKAPAQRFVQNTLQELNIQDCTR</sequence>
<keyword evidence="2" id="KW-1185">Reference proteome</keyword>
<gene>
    <name evidence="1" type="ORF">RLOC_00006757</name>
</gene>
<proteinExistence type="predicted"/>
<dbReference type="Proteomes" id="UP000197619">
    <property type="component" value="Unassembled WGS sequence"/>
</dbReference>
<name>A0A218UIQ2_9PASE</name>